<gene>
    <name evidence="2" type="ORF">B0F90DRAFT_1676958</name>
</gene>
<accession>A0AAD4MCV1</accession>
<dbReference type="EMBL" id="WTXG01000001">
    <property type="protein sequence ID" value="KAI0307760.1"/>
    <property type="molecule type" value="Genomic_DNA"/>
</dbReference>
<dbReference type="GO" id="GO:0005657">
    <property type="term" value="C:replication fork"/>
    <property type="evidence" value="ECO:0007669"/>
    <property type="project" value="InterPro"/>
</dbReference>
<dbReference type="GO" id="GO:0000724">
    <property type="term" value="P:double-strand break repair via homologous recombination"/>
    <property type="evidence" value="ECO:0007669"/>
    <property type="project" value="InterPro"/>
</dbReference>
<reference evidence="2" key="1">
    <citation type="journal article" date="2022" name="New Phytol.">
        <title>Evolutionary transition to the ectomycorrhizal habit in the genomes of a hyperdiverse lineage of mushroom-forming fungi.</title>
        <authorList>
            <person name="Looney B."/>
            <person name="Miyauchi S."/>
            <person name="Morin E."/>
            <person name="Drula E."/>
            <person name="Courty P.E."/>
            <person name="Kohler A."/>
            <person name="Kuo A."/>
            <person name="LaButti K."/>
            <person name="Pangilinan J."/>
            <person name="Lipzen A."/>
            <person name="Riley R."/>
            <person name="Andreopoulos W."/>
            <person name="He G."/>
            <person name="Johnson J."/>
            <person name="Nolan M."/>
            <person name="Tritt A."/>
            <person name="Barry K.W."/>
            <person name="Grigoriev I.V."/>
            <person name="Nagy L.G."/>
            <person name="Hibbett D."/>
            <person name="Henrissat B."/>
            <person name="Matheny P.B."/>
            <person name="Labbe J."/>
            <person name="Martin F.M."/>
        </authorList>
    </citation>
    <scope>NUCLEOTIDE SEQUENCE</scope>
    <source>
        <strain evidence="2">BPL690</strain>
    </source>
</reference>
<dbReference type="AlphaFoldDB" id="A0AAD4MCV1"/>
<dbReference type="Proteomes" id="UP001203297">
    <property type="component" value="Unassembled WGS sequence"/>
</dbReference>
<organism evidence="2 3">
    <name type="scientific">Multifurca ochricompacta</name>
    <dbReference type="NCBI Taxonomy" id="376703"/>
    <lineage>
        <taxon>Eukaryota</taxon>
        <taxon>Fungi</taxon>
        <taxon>Dikarya</taxon>
        <taxon>Basidiomycota</taxon>
        <taxon>Agaricomycotina</taxon>
        <taxon>Agaricomycetes</taxon>
        <taxon>Russulales</taxon>
        <taxon>Russulaceae</taxon>
        <taxon>Multifurca</taxon>
    </lineage>
</organism>
<dbReference type="GO" id="GO:0005815">
    <property type="term" value="C:microtubule organizing center"/>
    <property type="evidence" value="ECO:0007669"/>
    <property type="project" value="TreeGrafter"/>
</dbReference>
<proteinExistence type="predicted"/>
<dbReference type="PANTHER" id="PTHR46644">
    <property type="entry name" value="DNA REPAIR PROTEIN XRCC2"/>
    <property type="match status" value="1"/>
</dbReference>
<dbReference type="CDD" id="cd19490">
    <property type="entry name" value="XRCC2"/>
    <property type="match status" value="1"/>
</dbReference>
<name>A0AAD4MCV1_9AGAM</name>
<dbReference type="GO" id="GO:0042148">
    <property type="term" value="P:DNA strand invasion"/>
    <property type="evidence" value="ECO:0007669"/>
    <property type="project" value="TreeGrafter"/>
</dbReference>
<evidence type="ECO:0000313" key="2">
    <source>
        <dbReference type="EMBL" id="KAI0307760.1"/>
    </source>
</evidence>
<dbReference type="GO" id="GO:0000400">
    <property type="term" value="F:four-way junction DNA binding"/>
    <property type="evidence" value="ECO:0007669"/>
    <property type="project" value="TreeGrafter"/>
</dbReference>
<comment type="caution">
    <text evidence="2">The sequence shown here is derived from an EMBL/GenBank/DDBJ whole genome shotgun (WGS) entry which is preliminary data.</text>
</comment>
<dbReference type="InterPro" id="IPR027417">
    <property type="entry name" value="P-loop_NTPase"/>
</dbReference>
<keyword evidence="3" id="KW-1185">Reference proteome</keyword>
<dbReference type="PANTHER" id="PTHR46644:SF2">
    <property type="entry name" value="DNA REPAIR PROTEIN XRCC2"/>
    <property type="match status" value="1"/>
</dbReference>
<sequence>MNSSSHFVESLDEVRLTSPAPTSIPTTTNHLHLSSLHRGDIIEIQGPSGSGKTHLLYYLICSCILPLRFGGWNKVSVVFDTDGTFDIRRLQTLLQRRLTNNNNLPSEQECPTSQVISVALRNVHIFRPKSSLQLAAGLVNLSSYHMSNLPTSEIALLAIDSVSAFYWLDCFAGEQQHTRAHLASHTTPIPAPSINPLQTVLTALRTFRRSHYPIIVIVNWGLTPISRASSVSAAFQQHRQHLSSFLTLMNRTRSFPDLNDAMHLSLTHRVTLNLARVVPFPDSMAANNDEQWMASLRRYVDIHVHVKTAVDHAELLLMRISSEQVVITIADDTHTLGNEEGQQ</sequence>
<dbReference type="InterPro" id="IPR030547">
    <property type="entry name" value="XRCC2"/>
</dbReference>
<evidence type="ECO:0000259" key="1">
    <source>
        <dbReference type="Pfam" id="PF08423"/>
    </source>
</evidence>
<protein>
    <recommendedName>
        <fullName evidence="1">Rad51-like C-terminal domain-containing protein</fullName>
    </recommendedName>
</protein>
<evidence type="ECO:0000313" key="3">
    <source>
        <dbReference type="Proteomes" id="UP001203297"/>
    </source>
</evidence>
<dbReference type="InterPro" id="IPR013632">
    <property type="entry name" value="Rad51_C"/>
</dbReference>
<dbReference type="GO" id="GO:0033063">
    <property type="term" value="C:Rad51B-Rad51C-Rad51D-XRCC2 complex"/>
    <property type="evidence" value="ECO:0007669"/>
    <property type="project" value="InterPro"/>
</dbReference>
<dbReference type="Gene3D" id="3.40.50.300">
    <property type="entry name" value="P-loop containing nucleotide triphosphate hydrolases"/>
    <property type="match status" value="1"/>
</dbReference>
<dbReference type="SUPFAM" id="SSF52540">
    <property type="entry name" value="P-loop containing nucleoside triphosphate hydrolases"/>
    <property type="match status" value="1"/>
</dbReference>
<feature type="domain" description="Rad51-like C-terminal" evidence="1">
    <location>
        <begin position="36"/>
        <end position="182"/>
    </location>
</feature>
<dbReference type="Pfam" id="PF08423">
    <property type="entry name" value="Rad51"/>
    <property type="match status" value="1"/>
</dbReference>